<gene>
    <name evidence="3" type="ORF">NIES37_67390</name>
</gene>
<dbReference type="PROSITE" id="PS50943">
    <property type="entry name" value="HTH_CROC1"/>
    <property type="match status" value="1"/>
</dbReference>
<evidence type="ECO:0000313" key="4">
    <source>
        <dbReference type="Proteomes" id="UP000218785"/>
    </source>
</evidence>
<dbReference type="KEGG" id="ttq:NIES37_67390"/>
<dbReference type="RefSeq" id="WP_199347505.1">
    <property type="nucleotide sequence ID" value="NZ_CAWNJS010000001.1"/>
</dbReference>
<sequence length="137" mass="15261">MRVRKTKKDSQKMIRWRLRILMAEKKISNKELAELSGIHPTSISKLKNADEIEQISGRVLNSLCNGLTKAYQATGDNRIITPGDLFDYTFDHDGDPTTGDIQAKTLEKAEDGQISNPGKSSKTNTQVVWLTPSQEAS</sequence>
<feature type="domain" description="HTH cro/C1-type" evidence="2">
    <location>
        <begin position="18"/>
        <end position="46"/>
    </location>
</feature>
<name>A0A1Z4NAL0_9CYAN</name>
<dbReference type="EMBL" id="AP018248">
    <property type="protein sequence ID" value="BAZ02726.1"/>
    <property type="molecule type" value="Genomic_DNA"/>
</dbReference>
<dbReference type="Gene3D" id="1.10.260.40">
    <property type="entry name" value="lambda repressor-like DNA-binding domains"/>
    <property type="match status" value="1"/>
</dbReference>
<dbReference type="InterPro" id="IPR001387">
    <property type="entry name" value="Cro/C1-type_HTH"/>
</dbReference>
<proteinExistence type="predicted"/>
<organism evidence="3 4">
    <name type="scientific">Tolypothrix tenuis PCC 7101</name>
    <dbReference type="NCBI Taxonomy" id="231146"/>
    <lineage>
        <taxon>Bacteria</taxon>
        <taxon>Bacillati</taxon>
        <taxon>Cyanobacteriota</taxon>
        <taxon>Cyanophyceae</taxon>
        <taxon>Nostocales</taxon>
        <taxon>Tolypothrichaceae</taxon>
        <taxon>Tolypothrix</taxon>
    </lineage>
</organism>
<dbReference type="Proteomes" id="UP000218785">
    <property type="component" value="Chromosome"/>
</dbReference>
<keyword evidence="4" id="KW-1185">Reference proteome</keyword>
<dbReference type="InterPro" id="IPR010982">
    <property type="entry name" value="Lambda_DNA-bd_dom_sf"/>
</dbReference>
<dbReference type="AlphaFoldDB" id="A0A1Z4NAL0"/>
<evidence type="ECO:0000313" key="3">
    <source>
        <dbReference type="EMBL" id="BAZ02726.1"/>
    </source>
</evidence>
<dbReference type="SUPFAM" id="SSF47413">
    <property type="entry name" value="lambda repressor-like DNA-binding domains"/>
    <property type="match status" value="1"/>
</dbReference>
<dbReference type="CDD" id="cd00093">
    <property type="entry name" value="HTH_XRE"/>
    <property type="match status" value="1"/>
</dbReference>
<dbReference type="Pfam" id="PF13443">
    <property type="entry name" value="HTH_26"/>
    <property type="match status" value="1"/>
</dbReference>
<protein>
    <recommendedName>
        <fullName evidence="2">HTH cro/C1-type domain-containing protein</fullName>
    </recommendedName>
</protein>
<feature type="region of interest" description="Disordered" evidence="1">
    <location>
        <begin position="109"/>
        <end position="137"/>
    </location>
</feature>
<feature type="compositionally biased region" description="Polar residues" evidence="1">
    <location>
        <begin position="113"/>
        <end position="137"/>
    </location>
</feature>
<evidence type="ECO:0000259" key="2">
    <source>
        <dbReference type="PROSITE" id="PS50943"/>
    </source>
</evidence>
<dbReference type="GO" id="GO:0003677">
    <property type="term" value="F:DNA binding"/>
    <property type="evidence" value="ECO:0007669"/>
    <property type="project" value="InterPro"/>
</dbReference>
<reference evidence="3 4" key="1">
    <citation type="submission" date="2017-06" db="EMBL/GenBank/DDBJ databases">
        <title>Genome sequencing of cyanobaciteial culture collection at National Institute for Environmental Studies (NIES).</title>
        <authorList>
            <person name="Hirose Y."/>
            <person name="Shimura Y."/>
            <person name="Fujisawa T."/>
            <person name="Nakamura Y."/>
            <person name="Kawachi M."/>
        </authorList>
    </citation>
    <scope>NUCLEOTIDE SEQUENCE [LARGE SCALE GENOMIC DNA]</scope>
    <source>
        <strain evidence="3 4">NIES-37</strain>
    </source>
</reference>
<evidence type="ECO:0000256" key="1">
    <source>
        <dbReference type="SAM" id="MobiDB-lite"/>
    </source>
</evidence>
<accession>A0A1Z4NAL0</accession>